<dbReference type="OrthoDB" id="268763at2759"/>
<feature type="domain" description="PCI" evidence="1">
    <location>
        <begin position="316"/>
        <end position="400"/>
    </location>
</feature>
<dbReference type="InterPro" id="IPR054559">
    <property type="entry name" value="PSMD12-CSN4-like_N"/>
</dbReference>
<dbReference type="PANTHER" id="PTHR10855:SF1">
    <property type="entry name" value="26S PROTEASOME NON-ATPASE REGULATORY SUBUNIT 12"/>
    <property type="match status" value="1"/>
</dbReference>
<dbReference type="AlphaFoldDB" id="A0A177EBJ4"/>
<dbReference type="GO" id="GO:0008541">
    <property type="term" value="C:proteasome regulatory particle, lid subcomplex"/>
    <property type="evidence" value="ECO:0007669"/>
    <property type="project" value="TreeGrafter"/>
</dbReference>
<dbReference type="InterPro" id="IPR036388">
    <property type="entry name" value="WH-like_DNA-bd_sf"/>
</dbReference>
<proteinExistence type="predicted"/>
<dbReference type="RefSeq" id="XP_067544003.1">
    <property type="nucleotide sequence ID" value="XM_067688815.1"/>
</dbReference>
<keyword evidence="2" id="KW-0647">Proteasome</keyword>
<dbReference type="PANTHER" id="PTHR10855">
    <property type="entry name" value="26S PROTEASOME NON-ATPASE REGULATORY SUBUNIT 12/COP9 SIGNALOSOME COMPLEX SUBUNIT 4"/>
    <property type="match status" value="1"/>
</dbReference>
<organism evidence="2 3">
    <name type="scientific">Nematocida displodere</name>
    <dbReference type="NCBI Taxonomy" id="1805483"/>
    <lineage>
        <taxon>Eukaryota</taxon>
        <taxon>Fungi</taxon>
        <taxon>Fungi incertae sedis</taxon>
        <taxon>Microsporidia</taxon>
        <taxon>Nematocida</taxon>
    </lineage>
</organism>
<dbReference type="VEuPathDB" id="MicrosporidiaDB:NEDG_01397"/>
<accession>A0A177EBJ4</accession>
<evidence type="ECO:0000259" key="1">
    <source>
        <dbReference type="SMART" id="SM00088"/>
    </source>
</evidence>
<dbReference type="GeneID" id="93647747"/>
<dbReference type="InterPro" id="IPR000717">
    <property type="entry name" value="PCI_dom"/>
</dbReference>
<protein>
    <submittedName>
        <fullName evidence="2">26S proteasome regulatory subunit N5</fullName>
    </submittedName>
</protein>
<dbReference type="Proteomes" id="UP000185944">
    <property type="component" value="Unassembled WGS sequence"/>
</dbReference>
<dbReference type="SUPFAM" id="SSF46785">
    <property type="entry name" value="Winged helix' DNA-binding domain"/>
    <property type="match status" value="1"/>
</dbReference>
<dbReference type="GO" id="GO:0005737">
    <property type="term" value="C:cytoplasm"/>
    <property type="evidence" value="ECO:0007669"/>
    <property type="project" value="TreeGrafter"/>
</dbReference>
<name>A0A177EBJ4_9MICR</name>
<dbReference type="STRING" id="1805483.A0A177EBJ4"/>
<dbReference type="InterPro" id="IPR036390">
    <property type="entry name" value="WH_DNA-bd_sf"/>
</dbReference>
<evidence type="ECO:0000313" key="3">
    <source>
        <dbReference type="Proteomes" id="UP000185944"/>
    </source>
</evidence>
<sequence>MEALLEQEKSFRLNGDKDRLADVLIAMVDHARTDKETIEIIALMSKKKGQLKEALAKMIGHAYAKKQAEYHTSLEEYSFRKVRTVDLSEAFEHEHNKHAETEPTPLLQFLRTLLSSVIEGKIYLEGVRVLVTDGIKQILLSQNMVKEALETIYSVNVETFSSLTTEDILKYQLEQMYLAIISRETEKASTLSKRLSQRHLEEAPSLKPFYLNRMIFVHLREKDYHGVSSVFSEIRKSEESVDGAHSLNVSLGIFYGILSLHHPYSPMLIKGNTESKLCPDSSRVLGEMFISTRLVKQDELASSLAQAPSEVQQAYAHYQEEIDKILTEHNIIVISTYYNRITIESMSSILSTPTSVLTPLITEMIRKKMLTGIVDQMSGTVVFSLPENDLEDWSTGIDKCLDLIIKISHNITKT</sequence>
<keyword evidence="3" id="KW-1185">Reference proteome</keyword>
<reference evidence="2 3" key="1">
    <citation type="submission" date="2016-02" db="EMBL/GenBank/DDBJ databases">
        <title>Discovery of a natural microsporidian pathogen with a broad tissue tropism in Caenorhabditis elegans.</title>
        <authorList>
            <person name="Luallen R.J."/>
            <person name="Reinke A.W."/>
            <person name="Tong L."/>
            <person name="Botts M.R."/>
            <person name="Felix M.-A."/>
            <person name="Troemel E.R."/>
        </authorList>
    </citation>
    <scope>NUCLEOTIDE SEQUENCE [LARGE SCALE GENOMIC DNA]</scope>
    <source>
        <strain evidence="2 3">JUm2807</strain>
    </source>
</reference>
<dbReference type="Pfam" id="PF01399">
    <property type="entry name" value="PCI"/>
    <property type="match status" value="1"/>
</dbReference>
<dbReference type="EMBL" id="LTDL01000041">
    <property type="protein sequence ID" value="OAG29324.1"/>
    <property type="molecule type" value="Genomic_DNA"/>
</dbReference>
<dbReference type="InterPro" id="IPR040134">
    <property type="entry name" value="PSMD12/CSN4"/>
</dbReference>
<gene>
    <name evidence="2" type="ORF">NEDG_01397</name>
</gene>
<dbReference type="Pfam" id="PF22241">
    <property type="entry name" value="PSMD12-CSN4_N"/>
    <property type="match status" value="1"/>
</dbReference>
<comment type="caution">
    <text evidence="2">The sequence shown here is derived from an EMBL/GenBank/DDBJ whole genome shotgun (WGS) entry which is preliminary data.</text>
</comment>
<dbReference type="Gene3D" id="1.10.10.10">
    <property type="entry name" value="Winged helix-like DNA-binding domain superfamily/Winged helix DNA-binding domain"/>
    <property type="match status" value="1"/>
</dbReference>
<dbReference type="SMART" id="SM00088">
    <property type="entry name" value="PINT"/>
    <property type="match status" value="1"/>
</dbReference>
<evidence type="ECO:0000313" key="2">
    <source>
        <dbReference type="EMBL" id="OAG29324.1"/>
    </source>
</evidence>